<feature type="domain" description="ABC transporter" evidence="5">
    <location>
        <begin position="1"/>
        <end position="139"/>
    </location>
</feature>
<evidence type="ECO:0000256" key="1">
    <source>
        <dbReference type="ARBA" id="ARBA00022448"/>
    </source>
</evidence>
<dbReference type="OrthoDB" id="6500128at2759"/>
<evidence type="ECO:0000313" key="6">
    <source>
        <dbReference type="EMBL" id="VDN36429.1"/>
    </source>
</evidence>
<dbReference type="GO" id="GO:0042626">
    <property type="term" value="F:ATPase-coupled transmembrane transporter activity"/>
    <property type="evidence" value="ECO:0007669"/>
    <property type="project" value="TreeGrafter"/>
</dbReference>
<name>A0A3P7R5U8_CYLGO</name>
<proteinExistence type="predicted"/>
<protein>
    <recommendedName>
        <fullName evidence="2">Iron-sulfur clusters transporter ABCB7, mitochondrial</fullName>
    </recommendedName>
    <alternativeName>
        <fullName evidence="3">ATP-binding cassette sub-family B member 7, mitochondrial</fullName>
    </alternativeName>
</protein>
<organism evidence="6 7">
    <name type="scientific">Cylicostephanus goldi</name>
    <name type="common">Nematode worm</name>
    <dbReference type="NCBI Taxonomy" id="71465"/>
    <lineage>
        <taxon>Eukaryota</taxon>
        <taxon>Metazoa</taxon>
        <taxon>Ecdysozoa</taxon>
        <taxon>Nematoda</taxon>
        <taxon>Chromadorea</taxon>
        <taxon>Rhabditida</taxon>
        <taxon>Rhabditina</taxon>
        <taxon>Rhabditomorpha</taxon>
        <taxon>Strongyloidea</taxon>
        <taxon>Strongylidae</taxon>
        <taxon>Cylicostephanus</taxon>
    </lineage>
</organism>
<evidence type="ECO:0000259" key="5">
    <source>
        <dbReference type="Pfam" id="PF00005"/>
    </source>
</evidence>
<dbReference type="Pfam" id="PF00005">
    <property type="entry name" value="ABC_tran"/>
    <property type="match status" value="1"/>
</dbReference>
<comment type="catalytic activity">
    <reaction evidence="4">
        <text>(glutathione)4[2Fe(III)-2S] cluster(in) + ATP + H2O = (glutathione)4[2Fe(III)-2S] cluster(out) + ADP + phosphate + H(+)</text>
        <dbReference type="Rhea" id="RHEA:67028"/>
        <dbReference type="ChEBI" id="CHEBI:15377"/>
        <dbReference type="ChEBI" id="CHEBI:15378"/>
        <dbReference type="ChEBI" id="CHEBI:30616"/>
        <dbReference type="ChEBI" id="CHEBI:43474"/>
        <dbReference type="ChEBI" id="CHEBI:167627"/>
        <dbReference type="ChEBI" id="CHEBI:456216"/>
    </reaction>
    <physiologicalReaction direction="left-to-right" evidence="4">
        <dbReference type="Rhea" id="RHEA:67029"/>
    </physiologicalReaction>
</comment>
<dbReference type="SUPFAM" id="SSF52540">
    <property type="entry name" value="P-loop containing nucleoside triphosphate hydrolases"/>
    <property type="match status" value="2"/>
</dbReference>
<dbReference type="InterPro" id="IPR003439">
    <property type="entry name" value="ABC_transporter-like_ATP-bd"/>
</dbReference>
<keyword evidence="1" id="KW-0813">Transport</keyword>
<feature type="non-terminal residue" evidence="6">
    <location>
        <position position="209"/>
    </location>
</feature>
<gene>
    <name evidence="6" type="ORF">CGOC_LOCUS13210</name>
</gene>
<feature type="non-terminal residue" evidence="6">
    <location>
        <position position="1"/>
    </location>
</feature>
<dbReference type="InterPro" id="IPR039421">
    <property type="entry name" value="Type_1_exporter"/>
</dbReference>
<dbReference type="PANTHER" id="PTHR24221">
    <property type="entry name" value="ATP-BINDING CASSETTE SUB-FAMILY B"/>
    <property type="match status" value="1"/>
</dbReference>
<dbReference type="Proteomes" id="UP000271889">
    <property type="component" value="Unassembled WGS sequence"/>
</dbReference>
<dbReference type="InterPro" id="IPR027417">
    <property type="entry name" value="P-loop_NTPase"/>
</dbReference>
<keyword evidence="7" id="KW-1185">Reference proteome</keyword>
<dbReference type="EMBL" id="UYRV01129195">
    <property type="protein sequence ID" value="VDN36429.1"/>
    <property type="molecule type" value="Genomic_DNA"/>
</dbReference>
<dbReference type="Gene3D" id="3.40.50.300">
    <property type="entry name" value="P-loop containing nucleotide triphosphate hydrolases"/>
    <property type="match status" value="3"/>
</dbReference>
<evidence type="ECO:0000256" key="3">
    <source>
        <dbReference type="ARBA" id="ARBA00042945"/>
    </source>
</evidence>
<accession>A0A3P7R5U8</accession>
<dbReference type="AlphaFoldDB" id="A0A3P7R5U8"/>
<dbReference type="GO" id="GO:0005524">
    <property type="term" value="F:ATP binding"/>
    <property type="evidence" value="ECO:0007669"/>
    <property type="project" value="InterPro"/>
</dbReference>
<dbReference type="PANTHER" id="PTHR24221:SF402">
    <property type="entry name" value="IRON-SULFUR CLUSTERS TRANSPORTER ABCB7, MITOCHONDRIAL"/>
    <property type="match status" value="1"/>
</dbReference>
<dbReference type="GO" id="GO:0016887">
    <property type="term" value="F:ATP hydrolysis activity"/>
    <property type="evidence" value="ECO:0007669"/>
    <property type="project" value="InterPro"/>
</dbReference>
<sequence length="209" mass="23482">KSTLVRLLYRLYDADSGNIIINGIDIHDLKLLSLRKIISVVPQVNSFFFNDNIYVRNVRIYLTCTLQDSVLFHDTIYYNLAYGNPHASREEVMEASRLADLHDSVERMPEGYDTLVGERGLKLSGGEKQRVAIARAILKVILIHCLSGEKQRVAIARAILKDAPLIVYDEATSSLDAITEANIMRALKEAVQQRTSLFIAHRLATIVDA</sequence>
<evidence type="ECO:0000256" key="2">
    <source>
        <dbReference type="ARBA" id="ARBA00041016"/>
    </source>
</evidence>
<reference evidence="6 7" key="1">
    <citation type="submission" date="2018-11" db="EMBL/GenBank/DDBJ databases">
        <authorList>
            <consortium name="Pathogen Informatics"/>
        </authorList>
    </citation>
    <scope>NUCLEOTIDE SEQUENCE [LARGE SCALE GENOMIC DNA]</scope>
</reference>
<evidence type="ECO:0000256" key="4">
    <source>
        <dbReference type="ARBA" id="ARBA00048046"/>
    </source>
</evidence>
<evidence type="ECO:0000313" key="7">
    <source>
        <dbReference type="Proteomes" id="UP000271889"/>
    </source>
</evidence>
<dbReference type="GO" id="GO:0006879">
    <property type="term" value="P:intracellular iron ion homeostasis"/>
    <property type="evidence" value="ECO:0007669"/>
    <property type="project" value="TreeGrafter"/>
</dbReference>
<dbReference type="GO" id="GO:0005743">
    <property type="term" value="C:mitochondrial inner membrane"/>
    <property type="evidence" value="ECO:0007669"/>
    <property type="project" value="TreeGrafter"/>
</dbReference>